<proteinExistence type="inferred from homology"/>
<reference evidence="4" key="1">
    <citation type="submission" date="2008-01" db="EMBL/GenBank/DDBJ databases">
        <title>Complete sequence of Shewanella halifaxensis HAW-EB4.</title>
        <authorList>
            <consortium name="US DOE Joint Genome Institute"/>
            <person name="Copeland A."/>
            <person name="Lucas S."/>
            <person name="Lapidus A."/>
            <person name="Glavina del Rio T."/>
            <person name="Dalin E."/>
            <person name="Tice H."/>
            <person name="Bruce D."/>
            <person name="Goodwin L."/>
            <person name="Pitluck S."/>
            <person name="Sims D."/>
            <person name="Brettin T."/>
            <person name="Detter J.C."/>
            <person name="Han C."/>
            <person name="Kuske C.R."/>
            <person name="Schmutz J."/>
            <person name="Larimer F."/>
            <person name="Land M."/>
            <person name="Hauser L."/>
            <person name="Kyrpides N."/>
            <person name="Kim E."/>
            <person name="Zhao J.-S."/>
            <person name="Richardson P."/>
        </authorList>
    </citation>
    <scope>NUCLEOTIDE SEQUENCE [LARGE SCALE GENOMIC DNA]</scope>
    <source>
        <strain evidence="4">HAW-EB4</strain>
    </source>
</reference>
<name>B0TQQ3_SHEHH</name>
<keyword evidence="3" id="KW-0812">Transmembrane</keyword>
<evidence type="ECO:0000256" key="1">
    <source>
        <dbReference type="ARBA" id="ARBA00005233"/>
    </source>
</evidence>
<dbReference type="InterPro" id="IPR045584">
    <property type="entry name" value="Pilin-like"/>
</dbReference>
<evidence type="ECO:0000313" key="5">
    <source>
        <dbReference type="Proteomes" id="UP000001317"/>
    </source>
</evidence>
<comment type="similarity">
    <text evidence="1">Belongs to the N-Me-Phe pilin family.</text>
</comment>
<evidence type="ECO:0000256" key="3">
    <source>
        <dbReference type="SAM" id="Phobius"/>
    </source>
</evidence>
<dbReference type="AlphaFoldDB" id="B0TQQ3"/>
<evidence type="ECO:0000313" key="4">
    <source>
        <dbReference type="EMBL" id="ABZ75046.1"/>
    </source>
</evidence>
<dbReference type="SUPFAM" id="SSF54523">
    <property type="entry name" value="Pili subunits"/>
    <property type="match status" value="1"/>
</dbReference>
<dbReference type="InterPro" id="IPR012902">
    <property type="entry name" value="N_methyl_site"/>
</dbReference>
<keyword evidence="3" id="KW-0472">Membrane</keyword>
<sequence>MKSMMKSNMNNAKGFTLIELMIVVAIIGILAAIALPAYQDYTKKAKFAEVVTSVGAARSAVELCFQTEGALANCDAGYRGIPAAVVTTTYENLDTMGIANGVITAVGTAGVDSANYIATPTIADGETVLTWTATSTTTPSCIDKGWCSEF</sequence>
<dbReference type="PANTHER" id="PTHR30093:SF34">
    <property type="entry name" value="PREPILIN PEPTIDASE-DEPENDENT PROTEIN D"/>
    <property type="match status" value="1"/>
</dbReference>
<dbReference type="HOGENOM" id="CLU_091705_4_1_6"/>
<keyword evidence="5" id="KW-1185">Reference proteome</keyword>
<dbReference type="PROSITE" id="PS00409">
    <property type="entry name" value="PROKAR_NTER_METHYL"/>
    <property type="match status" value="1"/>
</dbReference>
<dbReference type="GO" id="GO:0043107">
    <property type="term" value="P:type IV pilus-dependent motility"/>
    <property type="evidence" value="ECO:0007669"/>
    <property type="project" value="TreeGrafter"/>
</dbReference>
<feature type="transmembrane region" description="Helical" evidence="3">
    <location>
        <begin position="20"/>
        <end position="38"/>
    </location>
</feature>
<evidence type="ECO:0000256" key="2">
    <source>
        <dbReference type="ARBA" id="ARBA00022481"/>
    </source>
</evidence>
<dbReference type="GO" id="GO:0044096">
    <property type="term" value="C:type IV pilus"/>
    <property type="evidence" value="ECO:0007669"/>
    <property type="project" value="TreeGrafter"/>
</dbReference>
<dbReference type="STRING" id="458817.Shal_0471"/>
<dbReference type="Gene3D" id="3.30.700.10">
    <property type="entry name" value="Glycoprotein, Type 4 Pilin"/>
    <property type="match status" value="1"/>
</dbReference>
<dbReference type="KEGG" id="shl:Shal_0471"/>
<dbReference type="PANTHER" id="PTHR30093">
    <property type="entry name" value="GENERAL SECRETION PATHWAY PROTEIN G"/>
    <property type="match status" value="1"/>
</dbReference>
<keyword evidence="2" id="KW-0488">Methylation</keyword>
<organism evidence="4 5">
    <name type="scientific">Shewanella halifaxensis (strain HAW-EB4)</name>
    <dbReference type="NCBI Taxonomy" id="458817"/>
    <lineage>
        <taxon>Bacteria</taxon>
        <taxon>Pseudomonadati</taxon>
        <taxon>Pseudomonadota</taxon>
        <taxon>Gammaproteobacteria</taxon>
        <taxon>Alteromonadales</taxon>
        <taxon>Shewanellaceae</taxon>
        <taxon>Shewanella</taxon>
    </lineage>
</organism>
<dbReference type="NCBIfam" id="TIGR02532">
    <property type="entry name" value="IV_pilin_GFxxxE"/>
    <property type="match status" value="1"/>
</dbReference>
<dbReference type="EMBL" id="CP000931">
    <property type="protein sequence ID" value="ABZ75046.1"/>
    <property type="molecule type" value="Genomic_DNA"/>
</dbReference>
<accession>B0TQQ3</accession>
<dbReference type="Proteomes" id="UP000001317">
    <property type="component" value="Chromosome"/>
</dbReference>
<dbReference type="Pfam" id="PF07963">
    <property type="entry name" value="N_methyl"/>
    <property type="match status" value="1"/>
</dbReference>
<gene>
    <name evidence="4" type="ordered locus">Shal_0471</name>
</gene>
<protein>
    <submittedName>
        <fullName evidence="4">Prepilin peptidase dependent protein D</fullName>
    </submittedName>
</protein>
<dbReference type="eggNOG" id="COG4969">
    <property type="taxonomic scope" value="Bacteria"/>
</dbReference>
<keyword evidence="3" id="KW-1133">Transmembrane helix</keyword>
<dbReference type="RefSeq" id="WP_012275600.1">
    <property type="nucleotide sequence ID" value="NC_010334.1"/>
</dbReference>